<organism evidence="1 2">
    <name type="scientific">Alternaria burnsii</name>
    <dbReference type="NCBI Taxonomy" id="1187904"/>
    <lineage>
        <taxon>Eukaryota</taxon>
        <taxon>Fungi</taxon>
        <taxon>Dikarya</taxon>
        <taxon>Ascomycota</taxon>
        <taxon>Pezizomycotina</taxon>
        <taxon>Dothideomycetes</taxon>
        <taxon>Pleosporomycetidae</taxon>
        <taxon>Pleosporales</taxon>
        <taxon>Pleosporineae</taxon>
        <taxon>Pleosporaceae</taxon>
        <taxon>Alternaria</taxon>
        <taxon>Alternaria sect. Alternaria</taxon>
    </lineage>
</organism>
<reference evidence="1" key="1">
    <citation type="submission" date="2020-01" db="EMBL/GenBank/DDBJ databases">
        <authorList>
            <person name="Feng Z.H.Z."/>
        </authorList>
    </citation>
    <scope>NUCLEOTIDE SEQUENCE</scope>
    <source>
        <strain evidence="1">CBS107.38</strain>
    </source>
</reference>
<name>A0A8H7EEK3_9PLEO</name>
<proteinExistence type="predicted"/>
<accession>A0A8H7EEK3</accession>
<dbReference type="EMBL" id="JAAABM010000014">
    <property type="protein sequence ID" value="KAF7673014.1"/>
    <property type="molecule type" value="Genomic_DNA"/>
</dbReference>
<dbReference type="GeneID" id="62207190"/>
<dbReference type="RefSeq" id="XP_038783357.1">
    <property type="nucleotide sequence ID" value="XM_038934012.1"/>
</dbReference>
<sequence length="70" mass="7704">MAGDAEPAKDVSVVLIDEMLLSAELTGMYPTVADPEPRGPEYVNGIDMRTKRSRNHSMIPKPILVDDEYG</sequence>
<protein>
    <submittedName>
        <fullName evidence="1">Uncharacterized protein</fullName>
    </submittedName>
</protein>
<evidence type="ECO:0000313" key="1">
    <source>
        <dbReference type="EMBL" id="KAF7673014.1"/>
    </source>
</evidence>
<dbReference type="AlphaFoldDB" id="A0A8H7EEK3"/>
<reference evidence="1" key="2">
    <citation type="submission" date="2020-08" db="EMBL/GenBank/DDBJ databases">
        <title>Draft Genome Sequence of Cumin Blight Pathogen Alternaria burnsii.</title>
        <authorList>
            <person name="Feng Z."/>
        </authorList>
    </citation>
    <scope>NUCLEOTIDE SEQUENCE</scope>
    <source>
        <strain evidence="1">CBS107.38</strain>
    </source>
</reference>
<comment type="caution">
    <text evidence="1">The sequence shown here is derived from an EMBL/GenBank/DDBJ whole genome shotgun (WGS) entry which is preliminary data.</text>
</comment>
<keyword evidence="2" id="KW-1185">Reference proteome</keyword>
<gene>
    <name evidence="1" type="ORF">GT037_008965</name>
</gene>
<evidence type="ECO:0000313" key="2">
    <source>
        <dbReference type="Proteomes" id="UP000596902"/>
    </source>
</evidence>
<dbReference type="Proteomes" id="UP000596902">
    <property type="component" value="Unassembled WGS sequence"/>
</dbReference>